<gene>
    <name evidence="2" type="ORF">NVS89_19510</name>
</gene>
<reference evidence="2" key="1">
    <citation type="submission" date="2022-08" db="EMBL/GenBank/DDBJ databases">
        <authorList>
            <person name="Li F."/>
        </authorList>
    </citation>
    <scope>NUCLEOTIDE SEQUENCE</scope>
    <source>
        <strain evidence="2">MQZ15Z-1</strain>
    </source>
</reference>
<comment type="caution">
    <text evidence="2">The sequence shown here is derived from an EMBL/GenBank/DDBJ whole genome shotgun (WGS) entry which is preliminary data.</text>
</comment>
<dbReference type="Gene3D" id="2.20.25.10">
    <property type="match status" value="1"/>
</dbReference>
<dbReference type="PANTHER" id="PTHR33797:SF2">
    <property type="entry name" value="ORGANIC HYDROPEROXIDE RESISTANCE PROTEIN-LIKE"/>
    <property type="match status" value="1"/>
</dbReference>
<dbReference type="RefSeq" id="WP_258734438.1">
    <property type="nucleotide sequence ID" value="NZ_JANTHZ010000011.1"/>
</dbReference>
<evidence type="ECO:0000313" key="2">
    <source>
        <dbReference type="EMBL" id="MCS0497279.1"/>
    </source>
</evidence>
<dbReference type="Proteomes" id="UP001151088">
    <property type="component" value="Unassembled WGS sequence"/>
</dbReference>
<dbReference type="PANTHER" id="PTHR33797">
    <property type="entry name" value="ORGANIC HYDROPEROXIDE RESISTANCE PROTEIN-LIKE"/>
    <property type="match status" value="1"/>
</dbReference>
<dbReference type="EMBL" id="JANTHZ010000011">
    <property type="protein sequence ID" value="MCS0497279.1"/>
    <property type="molecule type" value="Genomic_DNA"/>
</dbReference>
<dbReference type="GO" id="GO:0006979">
    <property type="term" value="P:response to oxidative stress"/>
    <property type="evidence" value="ECO:0007669"/>
    <property type="project" value="InterPro"/>
</dbReference>
<dbReference type="Pfam" id="PF02566">
    <property type="entry name" value="OsmC"/>
    <property type="match status" value="1"/>
</dbReference>
<evidence type="ECO:0000313" key="3">
    <source>
        <dbReference type="Proteomes" id="UP001151088"/>
    </source>
</evidence>
<dbReference type="AlphaFoldDB" id="A0A9X2PEM9"/>
<keyword evidence="3" id="KW-1185">Reference proteome</keyword>
<dbReference type="Gene3D" id="3.30.300.20">
    <property type="match status" value="1"/>
</dbReference>
<protein>
    <submittedName>
        <fullName evidence="2">Organic hydroperoxide resistance protein</fullName>
    </submittedName>
</protein>
<accession>A0A9X2PEM9</accession>
<dbReference type="InterPro" id="IPR036102">
    <property type="entry name" value="OsmC/Ohrsf"/>
</dbReference>
<sequence>MAILYSTRVTASGGRKGSIRSEDGLLALALAIPKELGGMGGATNPEQLFAGGYAACFENALLRVARQSGHRFADGDVEVVAEIGLSRNEADAFVLHASLAITMAGIDQASAEEFVRGADAICPYSNAVRGNVDVVKTVTVR</sequence>
<proteinExistence type="inferred from homology"/>
<name>A0A9X2PEM9_9HYPH</name>
<dbReference type="InterPro" id="IPR015946">
    <property type="entry name" value="KH_dom-like_a/b"/>
</dbReference>
<comment type="similarity">
    <text evidence="1">Belongs to the OsmC/Ohr family.</text>
</comment>
<dbReference type="InterPro" id="IPR019953">
    <property type="entry name" value="OHR"/>
</dbReference>
<dbReference type="SUPFAM" id="SSF82784">
    <property type="entry name" value="OsmC-like"/>
    <property type="match status" value="1"/>
</dbReference>
<evidence type="ECO:0000256" key="1">
    <source>
        <dbReference type="ARBA" id="ARBA00007378"/>
    </source>
</evidence>
<organism evidence="2 3">
    <name type="scientific">Ancylobacter mangrovi</name>
    <dbReference type="NCBI Taxonomy" id="2972472"/>
    <lineage>
        <taxon>Bacteria</taxon>
        <taxon>Pseudomonadati</taxon>
        <taxon>Pseudomonadota</taxon>
        <taxon>Alphaproteobacteria</taxon>
        <taxon>Hyphomicrobiales</taxon>
        <taxon>Xanthobacteraceae</taxon>
        <taxon>Ancylobacter</taxon>
    </lineage>
</organism>
<dbReference type="InterPro" id="IPR003718">
    <property type="entry name" value="OsmC/Ohr_fam"/>
</dbReference>
<dbReference type="NCBIfam" id="TIGR03561">
    <property type="entry name" value="organ_hyd_perox"/>
    <property type="match status" value="1"/>
</dbReference>